<name>A0A4P7IB42_9ACTN</name>
<dbReference type="GO" id="GO:0006465">
    <property type="term" value="P:signal peptide processing"/>
    <property type="evidence" value="ECO:0007669"/>
    <property type="project" value="UniProtKB-UniRule"/>
</dbReference>
<dbReference type="InterPro" id="IPR001733">
    <property type="entry name" value="Peptidase_S26B"/>
</dbReference>
<protein>
    <recommendedName>
        <fullName evidence="7">Signal peptidase I</fullName>
        <ecNumber evidence="7">3.4.21.89</ecNumber>
    </recommendedName>
</protein>
<organism evidence="11 12">
    <name type="scientific">Nocardioides seonyuensis</name>
    <dbReference type="NCBI Taxonomy" id="2518371"/>
    <lineage>
        <taxon>Bacteria</taxon>
        <taxon>Bacillati</taxon>
        <taxon>Actinomycetota</taxon>
        <taxon>Actinomycetes</taxon>
        <taxon>Propionibacteriales</taxon>
        <taxon>Nocardioidaceae</taxon>
        <taxon>Nocardioides</taxon>
    </lineage>
</organism>
<dbReference type="Gene3D" id="2.60.120.200">
    <property type="match status" value="1"/>
</dbReference>
<dbReference type="EMBL" id="CP038436">
    <property type="protein sequence ID" value="QBX54245.1"/>
    <property type="molecule type" value="Genomic_DNA"/>
</dbReference>
<evidence type="ECO:0000256" key="1">
    <source>
        <dbReference type="ARBA" id="ARBA00004370"/>
    </source>
</evidence>
<evidence type="ECO:0000256" key="3">
    <source>
        <dbReference type="ARBA" id="ARBA00022729"/>
    </source>
</evidence>
<dbReference type="InterPro" id="IPR006558">
    <property type="entry name" value="LamG-like"/>
</dbReference>
<sequence length="498" mass="53006">MVGPRRRLEQDLPDQLEVRHHRSLPGRRRPAAGEEHGHRRAVGDAEQLVRTPRRLAAAGPLAWARLLLVVLARAYRAGLLVLAAVAAAPLLLSWSSFVIESGSMEPSIAVGDVVVAKPVEAEHRVHVGRVYVFADPARADRLLVHRVVERRDDGGFTTAGDANEVTDSTPLEPSSIRAQGILLAPYVGLPVHWVHTGQWSRLALFLMFTCAAFTLATRTCDGSRPTGRGRRSGAAAAVALAVATTSTAGTAGAGFTDTTANGSSKWTAGTWMHPYVAAVSADRPFGFWLLDEPAGSAYGLDRSGNDHTAQFYDSLTLGQPGALPNNPGTAMRLSGGRAVLGNNPTPAPAAYSLELWFRSTSASGGYVAGFENDRDGSGWKATADRILQLEPSGRLTFGAWDSYKTSITTPAAYNDGRWHHVVVTTTSGRLSTIYVDGSPVTSGPTSPVSTYFGFWRLGQGTVGPGTNHTSSFPGEIDNVSVFHSVLSPSRVAAHWVAR</sequence>
<feature type="transmembrane region" description="Helical" evidence="9">
    <location>
        <begin position="79"/>
        <end position="99"/>
    </location>
</feature>
<feature type="compositionally biased region" description="Basic and acidic residues" evidence="8">
    <location>
        <begin position="31"/>
        <end position="43"/>
    </location>
</feature>
<dbReference type="SUPFAM" id="SSF51306">
    <property type="entry name" value="LexA/Signal peptidase"/>
    <property type="match status" value="1"/>
</dbReference>
<gene>
    <name evidence="11" type="ORF">EXE58_01335</name>
</gene>
<proteinExistence type="predicted"/>
<dbReference type="InterPro" id="IPR019533">
    <property type="entry name" value="Peptidase_S26"/>
</dbReference>
<dbReference type="KEGG" id="nsn:EXE58_01335"/>
<dbReference type="SUPFAM" id="SSF49899">
    <property type="entry name" value="Concanavalin A-like lectins/glucanases"/>
    <property type="match status" value="1"/>
</dbReference>
<keyword evidence="3" id="KW-0732">Signal</keyword>
<keyword evidence="2 9" id="KW-0812">Transmembrane</keyword>
<dbReference type="CDD" id="cd06530">
    <property type="entry name" value="S26_SPase_I"/>
    <property type="match status" value="1"/>
</dbReference>
<dbReference type="InterPro" id="IPR013320">
    <property type="entry name" value="ConA-like_dom_sf"/>
</dbReference>
<dbReference type="Gene3D" id="2.10.109.10">
    <property type="entry name" value="Umud Fragment, subunit A"/>
    <property type="match status" value="1"/>
</dbReference>
<dbReference type="EC" id="3.4.21.89" evidence="7"/>
<dbReference type="AlphaFoldDB" id="A0A4P7IB42"/>
<dbReference type="GO" id="GO:0009003">
    <property type="term" value="F:signal peptidase activity"/>
    <property type="evidence" value="ECO:0007669"/>
    <property type="project" value="UniProtKB-EC"/>
</dbReference>
<dbReference type="SMART" id="SM00560">
    <property type="entry name" value="LamGL"/>
    <property type="match status" value="1"/>
</dbReference>
<dbReference type="NCBIfam" id="TIGR02228">
    <property type="entry name" value="sigpep_I_arch"/>
    <property type="match status" value="1"/>
</dbReference>
<evidence type="ECO:0000256" key="8">
    <source>
        <dbReference type="SAM" id="MobiDB-lite"/>
    </source>
</evidence>
<dbReference type="Pfam" id="PF13385">
    <property type="entry name" value="Laminin_G_3"/>
    <property type="match status" value="1"/>
</dbReference>
<keyword evidence="5 9" id="KW-0472">Membrane</keyword>
<accession>A0A4P7IB42</accession>
<dbReference type="GO" id="GO:0004252">
    <property type="term" value="F:serine-type endopeptidase activity"/>
    <property type="evidence" value="ECO:0007669"/>
    <property type="project" value="UniProtKB-UniRule"/>
</dbReference>
<dbReference type="OrthoDB" id="9802683at2"/>
<keyword evidence="4 9" id="KW-1133">Transmembrane helix</keyword>
<keyword evidence="11" id="KW-0378">Hydrolase</keyword>
<evidence type="ECO:0000256" key="6">
    <source>
        <dbReference type="ARBA" id="ARBA00023157"/>
    </source>
</evidence>
<evidence type="ECO:0000259" key="10">
    <source>
        <dbReference type="SMART" id="SM00560"/>
    </source>
</evidence>
<evidence type="ECO:0000256" key="5">
    <source>
        <dbReference type="ARBA" id="ARBA00023136"/>
    </source>
</evidence>
<dbReference type="Proteomes" id="UP000294853">
    <property type="component" value="Chromosome"/>
</dbReference>
<keyword evidence="12" id="KW-1185">Reference proteome</keyword>
<feature type="domain" description="LamG-like jellyroll fold" evidence="10">
    <location>
        <begin position="349"/>
        <end position="489"/>
    </location>
</feature>
<feature type="compositionally biased region" description="Basic and acidic residues" evidence="8">
    <location>
        <begin position="1"/>
        <end position="10"/>
    </location>
</feature>
<comment type="subcellular location">
    <subcellularLocation>
        <location evidence="1">Membrane</location>
    </subcellularLocation>
</comment>
<dbReference type="Pfam" id="PF10502">
    <property type="entry name" value="Peptidase_S26"/>
    <property type="match status" value="1"/>
</dbReference>
<dbReference type="GO" id="GO:0016020">
    <property type="term" value="C:membrane"/>
    <property type="evidence" value="ECO:0007669"/>
    <property type="project" value="UniProtKB-SubCell"/>
</dbReference>
<evidence type="ECO:0000256" key="7">
    <source>
        <dbReference type="NCBIfam" id="TIGR02228"/>
    </source>
</evidence>
<evidence type="ECO:0000313" key="11">
    <source>
        <dbReference type="EMBL" id="QBX54245.1"/>
    </source>
</evidence>
<evidence type="ECO:0000256" key="9">
    <source>
        <dbReference type="SAM" id="Phobius"/>
    </source>
</evidence>
<evidence type="ECO:0000256" key="4">
    <source>
        <dbReference type="ARBA" id="ARBA00022989"/>
    </source>
</evidence>
<feature type="compositionally biased region" description="Basic residues" evidence="8">
    <location>
        <begin position="19"/>
        <end position="30"/>
    </location>
</feature>
<reference evidence="11 12" key="1">
    <citation type="submission" date="2019-03" db="EMBL/GenBank/DDBJ databases">
        <title>Three New Species of Nocardioides, Nocardioides euryhalodurans sp. nov., Nocardioides seonyuensis sp. nov. and Nocardioides eburneoflavus sp. nov. Iolated from Soil.</title>
        <authorList>
            <person name="Roh S.G."/>
            <person name="Lee C."/>
            <person name="Kim M.-K."/>
            <person name="Kim S.B."/>
        </authorList>
    </citation>
    <scope>NUCLEOTIDE SEQUENCE [LARGE SCALE GENOMIC DNA]</scope>
    <source>
        <strain evidence="11 12">MMS17-SY207-3</strain>
    </source>
</reference>
<evidence type="ECO:0000256" key="2">
    <source>
        <dbReference type="ARBA" id="ARBA00022692"/>
    </source>
</evidence>
<feature type="region of interest" description="Disordered" evidence="8">
    <location>
        <begin position="1"/>
        <end position="44"/>
    </location>
</feature>
<evidence type="ECO:0000313" key="12">
    <source>
        <dbReference type="Proteomes" id="UP000294853"/>
    </source>
</evidence>
<dbReference type="InterPro" id="IPR036286">
    <property type="entry name" value="LexA/Signal_pep-like_sf"/>
</dbReference>
<keyword evidence="6" id="KW-1015">Disulfide bond</keyword>